<keyword evidence="1" id="KW-0175">Coiled coil</keyword>
<dbReference type="KEGG" id="nti:DNFV4_00894"/>
<keyword evidence="3" id="KW-1185">Reference proteome</keyword>
<dbReference type="Proteomes" id="UP001179121">
    <property type="component" value="Chromosome"/>
</dbReference>
<evidence type="ECO:0000313" key="2">
    <source>
        <dbReference type="EMBL" id="CAI4030466.1"/>
    </source>
</evidence>
<feature type="coiled-coil region" evidence="1">
    <location>
        <begin position="154"/>
        <end position="181"/>
    </location>
</feature>
<gene>
    <name evidence="2" type="ORF">DNFV4_00894</name>
</gene>
<proteinExistence type="predicted"/>
<dbReference type="AlphaFoldDB" id="A0AA86MWW9"/>
<name>A0AA86MWW9_9BACT</name>
<accession>A0AA86MWW9</accession>
<reference evidence="2" key="1">
    <citation type="submission" date="2022-10" db="EMBL/GenBank/DDBJ databases">
        <authorList>
            <person name="Koch H."/>
        </authorList>
    </citation>
    <scope>NUCLEOTIDE SEQUENCE</scope>
    <source>
        <strain evidence="2">DNF</strain>
    </source>
</reference>
<dbReference type="EMBL" id="OX365700">
    <property type="protein sequence ID" value="CAI4030466.1"/>
    <property type="molecule type" value="Genomic_DNA"/>
</dbReference>
<evidence type="ECO:0000256" key="1">
    <source>
        <dbReference type="SAM" id="Coils"/>
    </source>
</evidence>
<organism evidence="2 3">
    <name type="scientific">Nitrospira tepida</name>
    <dbReference type="NCBI Taxonomy" id="2973512"/>
    <lineage>
        <taxon>Bacteria</taxon>
        <taxon>Pseudomonadati</taxon>
        <taxon>Nitrospirota</taxon>
        <taxon>Nitrospiria</taxon>
        <taxon>Nitrospirales</taxon>
        <taxon>Nitrospiraceae</taxon>
        <taxon>Nitrospira</taxon>
    </lineage>
</organism>
<protein>
    <submittedName>
        <fullName evidence="2">Uncharacterized protein</fullName>
    </submittedName>
</protein>
<evidence type="ECO:0000313" key="3">
    <source>
        <dbReference type="Proteomes" id="UP001179121"/>
    </source>
</evidence>
<sequence>MCFSGGGNEEGLRPMSRRLNRRLVCWYGGIAMSITRSLEGVVNFMRGNDKLIKEVMETGEGALTELQKLANRLEVSRTDTEDLIKTLGQAKFAIDKDQDIRATQEKILQEIGENGKKIMLFSDEPELVGLFHSHRAKLYLAMANTYDTTVQKVISFSEAEVEELKRLLERAMLDTASKKRKAALLDGAIAMTKIALKVGLKLAAA</sequence>